<evidence type="ECO:0000313" key="1">
    <source>
        <dbReference type="EMBL" id="NAW50156.1"/>
    </source>
</evidence>
<reference evidence="1 2" key="1">
    <citation type="submission" date="2019-11" db="EMBL/GenBank/DDBJ databases">
        <title>Characterization of Elizabethkingia argenteiflava sp. nov., isolated from inner surface of Soybean Pods.</title>
        <authorList>
            <person name="Mo S."/>
        </authorList>
    </citation>
    <scope>NUCLEOTIDE SEQUENCE [LARGE SCALE GENOMIC DNA]</scope>
    <source>
        <strain evidence="1 2">YB22</strain>
    </source>
</reference>
<dbReference type="EMBL" id="JAAABJ010000210">
    <property type="protein sequence ID" value="NAW50156.1"/>
    <property type="molecule type" value="Genomic_DNA"/>
</dbReference>
<dbReference type="AlphaFoldDB" id="A0A845PTA3"/>
<keyword evidence="2" id="KW-1185">Reference proteome</keyword>
<name>A0A845PTA3_9FLAO</name>
<sequence length="56" mass="6815">MQDNSIQENKDFYYSKQGYKVFTEKFHLRRGYCCKSGCKHCPYGYDRKTDTFNKKK</sequence>
<protein>
    <submittedName>
        <fullName evidence="1">Uncharacterized protein</fullName>
    </submittedName>
</protein>
<accession>A0A845PTA3</accession>
<dbReference type="RefSeq" id="WP_166518521.1">
    <property type="nucleotide sequence ID" value="NZ_JAAABJ010000210.1"/>
</dbReference>
<dbReference type="Pfam" id="PF17653">
    <property type="entry name" value="DUF5522"/>
    <property type="match status" value="1"/>
</dbReference>
<dbReference type="Proteomes" id="UP000553459">
    <property type="component" value="Unassembled WGS sequence"/>
</dbReference>
<proteinExistence type="predicted"/>
<evidence type="ECO:0000313" key="2">
    <source>
        <dbReference type="Proteomes" id="UP000553459"/>
    </source>
</evidence>
<gene>
    <name evidence="1" type="ORF">GNY06_01715</name>
</gene>
<dbReference type="InterPro" id="IPR040807">
    <property type="entry name" value="DUF5522"/>
</dbReference>
<organism evidence="1 2">
    <name type="scientific">Elizabethkingia argenteiflava</name>
    <dbReference type="NCBI Taxonomy" id="2681556"/>
    <lineage>
        <taxon>Bacteria</taxon>
        <taxon>Pseudomonadati</taxon>
        <taxon>Bacteroidota</taxon>
        <taxon>Flavobacteriia</taxon>
        <taxon>Flavobacteriales</taxon>
        <taxon>Weeksellaceae</taxon>
        <taxon>Elizabethkingia</taxon>
    </lineage>
</organism>
<comment type="caution">
    <text evidence="1">The sequence shown here is derived from an EMBL/GenBank/DDBJ whole genome shotgun (WGS) entry which is preliminary data.</text>
</comment>